<gene>
    <name evidence="1" type="ORF">EJ08DRAFT_121957</name>
</gene>
<dbReference type="EMBL" id="MU007025">
    <property type="protein sequence ID" value="KAF2432560.1"/>
    <property type="molecule type" value="Genomic_DNA"/>
</dbReference>
<evidence type="ECO:0000313" key="1">
    <source>
        <dbReference type="EMBL" id="KAF2432560.1"/>
    </source>
</evidence>
<evidence type="ECO:0000313" key="2">
    <source>
        <dbReference type="Proteomes" id="UP000800235"/>
    </source>
</evidence>
<dbReference type="Proteomes" id="UP000800235">
    <property type="component" value="Unassembled WGS sequence"/>
</dbReference>
<reference evidence="1" key="1">
    <citation type="journal article" date="2020" name="Stud. Mycol.">
        <title>101 Dothideomycetes genomes: a test case for predicting lifestyles and emergence of pathogens.</title>
        <authorList>
            <person name="Haridas S."/>
            <person name="Albert R."/>
            <person name="Binder M."/>
            <person name="Bloem J."/>
            <person name="Labutti K."/>
            <person name="Salamov A."/>
            <person name="Andreopoulos B."/>
            <person name="Baker S."/>
            <person name="Barry K."/>
            <person name="Bills G."/>
            <person name="Bluhm B."/>
            <person name="Cannon C."/>
            <person name="Castanera R."/>
            <person name="Culley D."/>
            <person name="Daum C."/>
            <person name="Ezra D."/>
            <person name="Gonzalez J."/>
            <person name="Henrissat B."/>
            <person name="Kuo A."/>
            <person name="Liang C."/>
            <person name="Lipzen A."/>
            <person name="Lutzoni F."/>
            <person name="Magnuson J."/>
            <person name="Mondo S."/>
            <person name="Nolan M."/>
            <person name="Ohm R."/>
            <person name="Pangilinan J."/>
            <person name="Park H.-J."/>
            <person name="Ramirez L."/>
            <person name="Alfaro M."/>
            <person name="Sun H."/>
            <person name="Tritt A."/>
            <person name="Yoshinaga Y."/>
            <person name="Zwiers L.-H."/>
            <person name="Turgeon B."/>
            <person name="Goodwin S."/>
            <person name="Spatafora J."/>
            <person name="Crous P."/>
            <person name="Grigoriev I."/>
        </authorList>
    </citation>
    <scope>NUCLEOTIDE SEQUENCE</scope>
    <source>
        <strain evidence="1">CBS 130266</strain>
    </source>
</reference>
<proteinExistence type="predicted"/>
<protein>
    <submittedName>
        <fullName evidence="1">Uncharacterized protein</fullName>
    </submittedName>
</protein>
<comment type="caution">
    <text evidence="1">The sequence shown here is derived from an EMBL/GenBank/DDBJ whole genome shotgun (WGS) entry which is preliminary data.</text>
</comment>
<accession>A0A9P4U0A7</accession>
<keyword evidence="2" id="KW-1185">Reference proteome</keyword>
<dbReference type="AlphaFoldDB" id="A0A9P4U0A7"/>
<organism evidence="1 2">
    <name type="scientific">Tothia fuscella</name>
    <dbReference type="NCBI Taxonomy" id="1048955"/>
    <lineage>
        <taxon>Eukaryota</taxon>
        <taxon>Fungi</taxon>
        <taxon>Dikarya</taxon>
        <taxon>Ascomycota</taxon>
        <taxon>Pezizomycotina</taxon>
        <taxon>Dothideomycetes</taxon>
        <taxon>Pleosporomycetidae</taxon>
        <taxon>Venturiales</taxon>
        <taxon>Cylindrosympodiaceae</taxon>
        <taxon>Tothia</taxon>
    </lineage>
</organism>
<sequence>MVEFPQNFLQPGGARPSWLHISSRLLLPYLWRPCSAMLSRIGMVVHVKVSEPSSMLLLLLPTTTASFAVASSIVTATSKSLHNSEVRLSHVANALSKRQHRPAMSMEDTSSVQGHDDTFLQIHLIYARWHPSIDSTLQEKHFILLSLIPALG</sequence>
<name>A0A9P4U0A7_9PEZI</name>